<dbReference type="RefSeq" id="WP_165259184.1">
    <property type="nucleotide sequence ID" value="NZ_JAAKGT010000005.1"/>
</dbReference>
<feature type="chain" id="PRO_5026104877" description="Bacterial transcriptional activator domain-containing protein" evidence="1">
    <location>
        <begin position="24"/>
        <end position="165"/>
    </location>
</feature>
<keyword evidence="1" id="KW-0732">Signal</keyword>
<evidence type="ECO:0000256" key="1">
    <source>
        <dbReference type="SAM" id="SignalP"/>
    </source>
</evidence>
<gene>
    <name evidence="3" type="ORF">G5B46_12875</name>
</gene>
<comment type="caution">
    <text evidence="3">The sequence shown here is derived from an EMBL/GenBank/DDBJ whole genome shotgun (WGS) entry which is preliminary data.</text>
</comment>
<dbReference type="Pfam" id="PF03704">
    <property type="entry name" value="BTAD"/>
    <property type="match status" value="1"/>
</dbReference>
<dbReference type="EMBL" id="JAAKGT010000005">
    <property type="protein sequence ID" value="NGM50504.1"/>
    <property type="molecule type" value="Genomic_DNA"/>
</dbReference>
<dbReference type="AlphaFoldDB" id="A0A6G4QYV4"/>
<organism evidence="3">
    <name type="scientific">Caulobacter sp. 602-2</name>
    <dbReference type="NCBI Taxonomy" id="2710887"/>
    <lineage>
        <taxon>Bacteria</taxon>
        <taxon>Pseudomonadati</taxon>
        <taxon>Pseudomonadota</taxon>
        <taxon>Alphaproteobacteria</taxon>
        <taxon>Caulobacterales</taxon>
        <taxon>Caulobacteraceae</taxon>
        <taxon>Caulobacter</taxon>
    </lineage>
</organism>
<protein>
    <recommendedName>
        <fullName evidence="2">Bacterial transcriptional activator domain-containing protein</fullName>
    </recommendedName>
</protein>
<sequence>MRRVVLAALLAAAASAPAVTALAGPDADLFRQREASGPDTRYRAAIDRGYEALAAGRQADALAALRAADGLPLNEAANYALLPQIAWLQARAGRLDEARRTALEARLALDLESGAARCTDTTLDAKAYAAEVRTAAARRYCNAFGDPRPDALYKRKLAAVEAQLR</sequence>
<name>A0A6G4QYV4_9CAUL</name>
<evidence type="ECO:0000259" key="2">
    <source>
        <dbReference type="Pfam" id="PF03704"/>
    </source>
</evidence>
<proteinExistence type="predicted"/>
<feature type="domain" description="Bacterial transcriptional activator" evidence="2">
    <location>
        <begin position="41"/>
        <end position="138"/>
    </location>
</feature>
<evidence type="ECO:0000313" key="3">
    <source>
        <dbReference type="EMBL" id="NGM50504.1"/>
    </source>
</evidence>
<dbReference type="InterPro" id="IPR005158">
    <property type="entry name" value="BTAD"/>
</dbReference>
<accession>A0A6G4QYV4</accession>
<feature type="signal peptide" evidence="1">
    <location>
        <begin position="1"/>
        <end position="23"/>
    </location>
</feature>
<reference evidence="3" key="1">
    <citation type="submission" date="2020-02" db="EMBL/GenBank/DDBJ databases">
        <authorList>
            <person name="Gao J."/>
            <person name="Sun J."/>
        </authorList>
    </citation>
    <scope>NUCLEOTIDE SEQUENCE</scope>
    <source>
        <strain evidence="3">602-2</strain>
    </source>
</reference>